<reference evidence="2 3" key="1">
    <citation type="journal article" date="2019" name="Sci. Rep.">
        <title>Orb-weaving spider Araneus ventricosus genome elucidates the spidroin gene catalogue.</title>
        <authorList>
            <person name="Kono N."/>
            <person name="Nakamura H."/>
            <person name="Ohtoshi R."/>
            <person name="Moran D.A.P."/>
            <person name="Shinohara A."/>
            <person name="Yoshida Y."/>
            <person name="Fujiwara M."/>
            <person name="Mori M."/>
            <person name="Tomita M."/>
            <person name="Arakawa K."/>
        </authorList>
    </citation>
    <scope>NUCLEOTIDE SEQUENCE [LARGE SCALE GENOMIC DNA]</scope>
</reference>
<comment type="caution">
    <text evidence="2">The sequence shown here is derived from an EMBL/GenBank/DDBJ whole genome shotgun (WGS) entry which is preliminary data.</text>
</comment>
<evidence type="ECO:0000313" key="2">
    <source>
        <dbReference type="EMBL" id="GBN08437.1"/>
    </source>
</evidence>
<dbReference type="GO" id="GO:0005634">
    <property type="term" value="C:nucleus"/>
    <property type="evidence" value="ECO:0007669"/>
    <property type="project" value="TreeGrafter"/>
</dbReference>
<dbReference type="Proteomes" id="UP000499080">
    <property type="component" value="Unassembled WGS sequence"/>
</dbReference>
<dbReference type="InterPro" id="IPR004875">
    <property type="entry name" value="DDE_SF_endonuclease_dom"/>
</dbReference>
<dbReference type="AlphaFoldDB" id="A0A4Y2L3Q7"/>
<sequence length="219" mass="25062">MTSVIINYWLLKWDNQLNHKILLLIDNCKAHILNVSLKHINVVFLPANATSLILPCDQGIIRALKVYYQHEMQVRILGSFEDNEEIDANELAKKTTLLETVHLLTNSGNRILADTIRNCFTHRGFCEALDEKLQIVIEPPEGMQKEEYEEWLSIDEDIPVVAILTGFEICQAVCEQDQTLKVDDSNEDKCVEGNPPTKAEMRQALDILKCCVQHRSNKF</sequence>
<name>A0A4Y2L3Q7_ARAVE</name>
<gene>
    <name evidence="2" type="ORF">AVEN_128658_1</name>
</gene>
<feature type="domain" description="DDE-1" evidence="1">
    <location>
        <begin position="1"/>
        <end position="120"/>
    </location>
</feature>
<dbReference type="EMBL" id="BGPR01005261">
    <property type="protein sequence ID" value="GBN08437.1"/>
    <property type="molecule type" value="Genomic_DNA"/>
</dbReference>
<dbReference type="InterPro" id="IPR050863">
    <property type="entry name" value="CenT-Element_Derived"/>
</dbReference>
<evidence type="ECO:0000313" key="3">
    <source>
        <dbReference type="Proteomes" id="UP000499080"/>
    </source>
</evidence>
<keyword evidence="3" id="KW-1185">Reference proteome</keyword>
<evidence type="ECO:0000259" key="1">
    <source>
        <dbReference type="Pfam" id="PF03184"/>
    </source>
</evidence>
<dbReference type="Pfam" id="PF03184">
    <property type="entry name" value="DDE_1"/>
    <property type="match status" value="1"/>
</dbReference>
<dbReference type="GO" id="GO:0003677">
    <property type="term" value="F:DNA binding"/>
    <property type="evidence" value="ECO:0007669"/>
    <property type="project" value="TreeGrafter"/>
</dbReference>
<protein>
    <recommendedName>
        <fullName evidence="1">DDE-1 domain-containing protein</fullName>
    </recommendedName>
</protein>
<proteinExistence type="predicted"/>
<dbReference type="OrthoDB" id="6617542at2759"/>
<organism evidence="2 3">
    <name type="scientific">Araneus ventricosus</name>
    <name type="common">Orbweaver spider</name>
    <name type="synonym">Epeira ventricosa</name>
    <dbReference type="NCBI Taxonomy" id="182803"/>
    <lineage>
        <taxon>Eukaryota</taxon>
        <taxon>Metazoa</taxon>
        <taxon>Ecdysozoa</taxon>
        <taxon>Arthropoda</taxon>
        <taxon>Chelicerata</taxon>
        <taxon>Arachnida</taxon>
        <taxon>Araneae</taxon>
        <taxon>Araneomorphae</taxon>
        <taxon>Entelegynae</taxon>
        <taxon>Araneoidea</taxon>
        <taxon>Araneidae</taxon>
        <taxon>Araneus</taxon>
    </lineage>
</organism>
<accession>A0A4Y2L3Q7</accession>
<dbReference type="PANTHER" id="PTHR19303">
    <property type="entry name" value="TRANSPOSON"/>
    <property type="match status" value="1"/>
</dbReference>
<dbReference type="PANTHER" id="PTHR19303:SF73">
    <property type="entry name" value="PROTEIN PDC2"/>
    <property type="match status" value="1"/>
</dbReference>